<evidence type="ECO:0000313" key="2">
    <source>
        <dbReference type="Proteomes" id="UP001558652"/>
    </source>
</evidence>
<sequence>MFDKKSKQETTERDIVQYEMMRARISLQAQYEKDKEVYAEKMREKERKKLLEKLSRYKGVGELGHNMQDNRMAYEKKATDMLNARDLQQAKYEAEKAEYLARKAEKEEKIREVSIVLHNI</sequence>
<comment type="caution">
    <text evidence="1">The sequence shown here is derived from an EMBL/GenBank/DDBJ whole genome shotgun (WGS) entry which is preliminary data.</text>
</comment>
<proteinExistence type="predicted"/>
<name>A0ABD0Y2R4_9HEMI</name>
<dbReference type="EMBL" id="JBFDAA010000015">
    <property type="protein sequence ID" value="KAL1117744.1"/>
    <property type="molecule type" value="Genomic_DNA"/>
</dbReference>
<dbReference type="AlphaFoldDB" id="A0ABD0Y2R4"/>
<organism evidence="1 2">
    <name type="scientific">Ranatra chinensis</name>
    <dbReference type="NCBI Taxonomy" id="642074"/>
    <lineage>
        <taxon>Eukaryota</taxon>
        <taxon>Metazoa</taxon>
        <taxon>Ecdysozoa</taxon>
        <taxon>Arthropoda</taxon>
        <taxon>Hexapoda</taxon>
        <taxon>Insecta</taxon>
        <taxon>Pterygota</taxon>
        <taxon>Neoptera</taxon>
        <taxon>Paraneoptera</taxon>
        <taxon>Hemiptera</taxon>
        <taxon>Heteroptera</taxon>
        <taxon>Panheteroptera</taxon>
        <taxon>Nepomorpha</taxon>
        <taxon>Nepidae</taxon>
        <taxon>Ranatrinae</taxon>
        <taxon>Ranatra</taxon>
    </lineage>
</organism>
<evidence type="ECO:0000313" key="1">
    <source>
        <dbReference type="EMBL" id="KAL1117744.1"/>
    </source>
</evidence>
<gene>
    <name evidence="1" type="ORF">AAG570_004059</name>
</gene>
<reference evidence="1 2" key="1">
    <citation type="submission" date="2024-07" db="EMBL/GenBank/DDBJ databases">
        <title>Chromosome-level genome assembly of the water stick insect Ranatra chinensis (Heteroptera: Nepidae).</title>
        <authorList>
            <person name="Liu X."/>
        </authorList>
    </citation>
    <scope>NUCLEOTIDE SEQUENCE [LARGE SCALE GENOMIC DNA]</scope>
    <source>
        <strain evidence="1">Cailab_2021Rc</strain>
        <tissue evidence="1">Muscle</tissue>
    </source>
</reference>
<dbReference type="Proteomes" id="UP001558652">
    <property type="component" value="Unassembled WGS sequence"/>
</dbReference>
<protein>
    <submittedName>
        <fullName evidence="1">Uncharacterized protein</fullName>
    </submittedName>
</protein>
<keyword evidence="2" id="KW-1185">Reference proteome</keyword>
<accession>A0ABD0Y2R4</accession>